<protein>
    <recommendedName>
        <fullName evidence="4">Transposase</fullName>
    </recommendedName>
</protein>
<dbReference type="AlphaFoldDB" id="A0A916W4P6"/>
<accession>A0A916W4P6</accession>
<reference evidence="2" key="2">
    <citation type="submission" date="2020-09" db="EMBL/GenBank/DDBJ databases">
        <authorList>
            <person name="Sun Q."/>
            <person name="Zhou Y."/>
        </authorList>
    </citation>
    <scope>NUCLEOTIDE SEQUENCE</scope>
    <source>
        <strain evidence="2">CGMCC 1.12408</strain>
    </source>
</reference>
<evidence type="ECO:0008006" key="4">
    <source>
        <dbReference type="Google" id="ProtNLM"/>
    </source>
</evidence>
<keyword evidence="1" id="KW-0175">Coiled coil</keyword>
<name>A0A916W4P6_9BACI</name>
<evidence type="ECO:0000313" key="2">
    <source>
        <dbReference type="EMBL" id="GGA65269.1"/>
    </source>
</evidence>
<dbReference type="Proteomes" id="UP000613512">
    <property type="component" value="Unassembled WGS sequence"/>
</dbReference>
<proteinExistence type="predicted"/>
<dbReference type="SUPFAM" id="SSF46689">
    <property type="entry name" value="Homeodomain-like"/>
    <property type="match status" value="1"/>
</dbReference>
<dbReference type="EMBL" id="BMEY01000002">
    <property type="protein sequence ID" value="GGA65269.1"/>
    <property type="molecule type" value="Genomic_DNA"/>
</dbReference>
<feature type="coiled-coil region" evidence="1">
    <location>
        <begin position="102"/>
        <end position="142"/>
    </location>
</feature>
<dbReference type="InterPro" id="IPR009057">
    <property type="entry name" value="Homeodomain-like_sf"/>
</dbReference>
<dbReference type="Pfam" id="PF20310">
    <property type="entry name" value="HTH_Tnp_2"/>
    <property type="match status" value="1"/>
</dbReference>
<gene>
    <name evidence="2" type="ORF">GCM10008025_06400</name>
</gene>
<evidence type="ECO:0000313" key="3">
    <source>
        <dbReference type="Proteomes" id="UP000613512"/>
    </source>
</evidence>
<dbReference type="InterPro" id="IPR046929">
    <property type="entry name" value="HTH_Tnp"/>
</dbReference>
<reference evidence="2" key="1">
    <citation type="journal article" date="2014" name="Int. J. Syst. Evol. Microbiol.">
        <title>Complete genome sequence of Corynebacterium casei LMG S-19264T (=DSM 44701T), isolated from a smear-ripened cheese.</title>
        <authorList>
            <consortium name="US DOE Joint Genome Institute (JGI-PGF)"/>
            <person name="Walter F."/>
            <person name="Albersmeier A."/>
            <person name="Kalinowski J."/>
            <person name="Ruckert C."/>
        </authorList>
    </citation>
    <scope>NUCLEOTIDE SEQUENCE</scope>
    <source>
        <strain evidence="2">CGMCC 1.12408</strain>
    </source>
</reference>
<keyword evidence="3" id="KW-1185">Reference proteome</keyword>
<comment type="caution">
    <text evidence="2">The sequence shown here is derived from an EMBL/GenBank/DDBJ whole genome shotgun (WGS) entry which is preliminary data.</text>
</comment>
<sequence length="142" mass="16853">MAKKHYSENEIKQLKQNPNIVDVKKNQITYLPEFKVRAVKDNLEGKAPTLIFLENGFDLDILGKDIPRKRLYTWREIYDKSGELGLLTNYRGRKESSKNSKELSIEEQLKKAEAKIKFLEMENEFLKKLEEMERMAMKKKRN</sequence>
<evidence type="ECO:0000256" key="1">
    <source>
        <dbReference type="SAM" id="Coils"/>
    </source>
</evidence>
<organism evidence="2 3">
    <name type="scientific">Ornithinibacillus halotolerans</name>
    <dbReference type="NCBI Taxonomy" id="1274357"/>
    <lineage>
        <taxon>Bacteria</taxon>
        <taxon>Bacillati</taxon>
        <taxon>Bacillota</taxon>
        <taxon>Bacilli</taxon>
        <taxon>Bacillales</taxon>
        <taxon>Bacillaceae</taxon>
        <taxon>Ornithinibacillus</taxon>
    </lineage>
</organism>